<feature type="non-terminal residue" evidence="1">
    <location>
        <position position="289"/>
    </location>
</feature>
<sequence>GHIQGSQSSITVTTSLFACSNTSMDLDASLSSVAHYVLTASSFSTSLIRQMATKCRTCDIKFSSHSRLQEVSHNRGHLRLNIREHFYYCQTCVRTFNALKDLEKHFQTSIKHDSSDPNENMTNSNTYCRHCRRQFATSKQLKSHRAKAHLANAHNIAHTVRSTSPKCEICDKKFRCPGDLAKHLSSPVHNKRNIPCPHCSEEFKTTSGVAHHLEYRCLKKITEGVIRWDVNHLITDVEYTDRIREVDSDDDSGDDVFVPRHQPKLFKVLEVIATEEAWSPREQAYICPI</sequence>
<dbReference type="Proteomes" id="UP000789525">
    <property type="component" value="Unassembled WGS sequence"/>
</dbReference>
<proteinExistence type="predicted"/>
<comment type="caution">
    <text evidence="1">The sequence shown here is derived from an EMBL/GenBank/DDBJ whole genome shotgun (WGS) entry which is preliminary data.</text>
</comment>
<accession>A0ACA9PXK9</accession>
<evidence type="ECO:0000313" key="2">
    <source>
        <dbReference type="Proteomes" id="UP000789525"/>
    </source>
</evidence>
<evidence type="ECO:0000313" key="1">
    <source>
        <dbReference type="EMBL" id="CAG8726091.1"/>
    </source>
</evidence>
<name>A0ACA9PXK9_9GLOM</name>
<gene>
    <name evidence="1" type="ORF">ACOLOM_LOCUS11379</name>
</gene>
<organism evidence="1 2">
    <name type="scientific">Acaulospora colombiana</name>
    <dbReference type="NCBI Taxonomy" id="27376"/>
    <lineage>
        <taxon>Eukaryota</taxon>
        <taxon>Fungi</taxon>
        <taxon>Fungi incertae sedis</taxon>
        <taxon>Mucoromycota</taxon>
        <taxon>Glomeromycotina</taxon>
        <taxon>Glomeromycetes</taxon>
        <taxon>Diversisporales</taxon>
        <taxon>Acaulosporaceae</taxon>
        <taxon>Acaulospora</taxon>
    </lineage>
</organism>
<reference evidence="1" key="1">
    <citation type="submission" date="2021-06" db="EMBL/GenBank/DDBJ databases">
        <authorList>
            <person name="Kallberg Y."/>
            <person name="Tangrot J."/>
            <person name="Rosling A."/>
        </authorList>
    </citation>
    <scope>NUCLEOTIDE SEQUENCE</scope>
    <source>
        <strain evidence="1">CL356</strain>
    </source>
</reference>
<keyword evidence="2" id="KW-1185">Reference proteome</keyword>
<feature type="non-terminal residue" evidence="1">
    <location>
        <position position="1"/>
    </location>
</feature>
<dbReference type="EMBL" id="CAJVPT010040684">
    <property type="protein sequence ID" value="CAG8726091.1"/>
    <property type="molecule type" value="Genomic_DNA"/>
</dbReference>
<protein>
    <submittedName>
        <fullName evidence="1">2396_t:CDS:1</fullName>
    </submittedName>
</protein>